<keyword evidence="3" id="KW-1185">Reference proteome</keyword>
<feature type="chain" id="PRO_5017567608" description="Esterase" evidence="1">
    <location>
        <begin position="20"/>
        <end position="485"/>
    </location>
</feature>
<sequence>MKPISVFVCSMLFCIQSFAQQISVSFPDSLLSTPFSGSILFYLSKTAKEPRLASSLLDNAPCIRMDVENVHPGETVLLKSGFTYPVPMHDLEQGDYIIQVVWDRNLGGQFIGQSPGNLYSAPQRITIRRESTQFVKIVADKIIPAYSFRETEYMKEFKVPSALLGGFHHTPYSLNAAVRLPKEYYTDPKRRFPVKFVVFGYTGNYHYFSGYPNPMEPIDTIPCIGVYLDGNCPSGHSVYANSDNNGPWSDALIKEFIPQLEKQYRCNGARFLYGHSSGGWTVLWLQTQYPDQFTACWSSSPDPVDFHSFMKIDMYAHENMFYDKDSTLRPLGTIAGQVPWIYMRNAYQMEDVINRGEQMHSFDAVFGPKGADGIPLRIVDTKTGEIDKTVFNHWKQYDITAYLLQHWEEIGGKLNGKIRITVGNQDNFLLNYPVRLMEEKMKKLHADLEFAYYPGDHFTVQTQQWLREGNTFLERRYIEWLQHKK</sequence>
<dbReference type="InterPro" id="IPR050583">
    <property type="entry name" value="Mycobacterial_A85_antigen"/>
</dbReference>
<dbReference type="PANTHER" id="PTHR48098:SF3">
    <property type="entry name" value="IRON(III) ENTEROBACTIN ESTERASE"/>
    <property type="match status" value="1"/>
</dbReference>
<dbReference type="OrthoDB" id="9768282at2"/>
<accession>A0A3E1NWT7</accession>
<dbReference type="PANTHER" id="PTHR48098">
    <property type="entry name" value="ENTEROCHELIN ESTERASE-RELATED"/>
    <property type="match status" value="1"/>
</dbReference>
<dbReference type="InterPro" id="IPR000801">
    <property type="entry name" value="Esterase-like"/>
</dbReference>
<evidence type="ECO:0008006" key="4">
    <source>
        <dbReference type="Google" id="ProtNLM"/>
    </source>
</evidence>
<organism evidence="2 3">
    <name type="scientific">Chitinophaga silvisoli</name>
    <dbReference type="NCBI Taxonomy" id="2291814"/>
    <lineage>
        <taxon>Bacteria</taxon>
        <taxon>Pseudomonadati</taxon>
        <taxon>Bacteroidota</taxon>
        <taxon>Chitinophagia</taxon>
        <taxon>Chitinophagales</taxon>
        <taxon>Chitinophagaceae</taxon>
        <taxon>Chitinophaga</taxon>
    </lineage>
</organism>
<evidence type="ECO:0000313" key="3">
    <source>
        <dbReference type="Proteomes" id="UP000261174"/>
    </source>
</evidence>
<name>A0A3E1NWT7_9BACT</name>
<proteinExistence type="predicted"/>
<dbReference type="RefSeq" id="WP_116855575.1">
    <property type="nucleotide sequence ID" value="NZ_QTJV01000009.1"/>
</dbReference>
<dbReference type="InterPro" id="IPR029058">
    <property type="entry name" value="AB_hydrolase_fold"/>
</dbReference>
<dbReference type="Pfam" id="PF00756">
    <property type="entry name" value="Esterase"/>
    <property type="match status" value="1"/>
</dbReference>
<evidence type="ECO:0000256" key="1">
    <source>
        <dbReference type="SAM" id="SignalP"/>
    </source>
</evidence>
<evidence type="ECO:0000313" key="2">
    <source>
        <dbReference type="EMBL" id="RFM32382.1"/>
    </source>
</evidence>
<reference evidence="2 3" key="1">
    <citation type="submission" date="2018-08" db="EMBL/GenBank/DDBJ databases">
        <title>Chitinophaga sp. K20C18050901, a novel bacterium isolated from forest soil.</title>
        <authorList>
            <person name="Wang C."/>
        </authorList>
    </citation>
    <scope>NUCLEOTIDE SEQUENCE [LARGE SCALE GENOMIC DNA]</scope>
    <source>
        <strain evidence="2 3">K20C18050901</strain>
    </source>
</reference>
<gene>
    <name evidence="2" type="ORF">DXN04_22090</name>
</gene>
<comment type="caution">
    <text evidence="2">The sequence shown here is derived from an EMBL/GenBank/DDBJ whole genome shotgun (WGS) entry which is preliminary data.</text>
</comment>
<dbReference type="SUPFAM" id="SSF53474">
    <property type="entry name" value="alpha/beta-Hydrolases"/>
    <property type="match status" value="1"/>
</dbReference>
<keyword evidence="1" id="KW-0732">Signal</keyword>
<dbReference type="AlphaFoldDB" id="A0A3E1NWT7"/>
<dbReference type="Proteomes" id="UP000261174">
    <property type="component" value="Unassembled WGS sequence"/>
</dbReference>
<feature type="signal peptide" evidence="1">
    <location>
        <begin position="1"/>
        <end position="19"/>
    </location>
</feature>
<dbReference type="EMBL" id="QTJV01000009">
    <property type="protein sequence ID" value="RFM32382.1"/>
    <property type="molecule type" value="Genomic_DNA"/>
</dbReference>
<dbReference type="Gene3D" id="3.40.50.1820">
    <property type="entry name" value="alpha/beta hydrolase"/>
    <property type="match status" value="1"/>
</dbReference>
<protein>
    <recommendedName>
        <fullName evidence="4">Esterase</fullName>
    </recommendedName>
</protein>